<evidence type="ECO:0000256" key="6">
    <source>
        <dbReference type="ARBA" id="ARBA00067911"/>
    </source>
</evidence>
<feature type="compositionally biased region" description="Basic and acidic residues" evidence="7">
    <location>
        <begin position="635"/>
        <end position="645"/>
    </location>
</feature>
<dbReference type="SMART" id="SM00487">
    <property type="entry name" value="DEXDc"/>
    <property type="match status" value="1"/>
</dbReference>
<organism evidence="10 11">
    <name type="scientific">Rhodococcus pyridinivorans KG-16</name>
    <dbReference type="NCBI Taxonomy" id="1441730"/>
    <lineage>
        <taxon>Bacteria</taxon>
        <taxon>Bacillati</taxon>
        <taxon>Actinomycetota</taxon>
        <taxon>Actinomycetes</taxon>
        <taxon>Mycobacteriales</taxon>
        <taxon>Nocardiaceae</taxon>
        <taxon>Rhodococcus</taxon>
    </lineage>
</organism>
<reference evidence="10 11" key="2">
    <citation type="journal article" date="2016" name="Genome Announc.">
        <title>Draft Genome Sequence of a Versatile Hydrocarbon-Degrading Bacterium, Rhodococcus pyridinivorans Strain KG-16, Collected from Oil Fields in India.</title>
        <authorList>
            <person name="Aggarwal R.K."/>
            <person name="Dawar C."/>
            <person name="Phanindranath R."/>
            <person name="Mutnuri L."/>
            <person name="Dayal A.M."/>
        </authorList>
    </citation>
    <scope>NUCLEOTIDE SEQUENCE [LARGE SCALE GENOMIC DNA]</scope>
    <source>
        <strain evidence="10 11">KG-16</strain>
    </source>
</reference>
<evidence type="ECO:0000313" key="11">
    <source>
        <dbReference type="Proteomes" id="UP000053060"/>
    </source>
</evidence>
<dbReference type="FunFam" id="1.10.3380.30:FF:000012">
    <property type="entry name" value="Probable helicase HelY"/>
    <property type="match status" value="1"/>
</dbReference>
<dbReference type="InterPro" id="IPR027417">
    <property type="entry name" value="P-loop_NTPase"/>
</dbReference>
<dbReference type="InterPro" id="IPR001650">
    <property type="entry name" value="Helicase_C-like"/>
</dbReference>
<feature type="domain" description="Helicase C-terminal" evidence="9">
    <location>
        <begin position="278"/>
        <end position="482"/>
    </location>
</feature>
<comment type="caution">
    <text evidence="10">The sequence shown here is derived from an EMBL/GenBank/DDBJ whole genome shotgun (WGS) entry which is preliminary data.</text>
</comment>
<evidence type="ECO:0000256" key="2">
    <source>
        <dbReference type="ARBA" id="ARBA00022741"/>
    </source>
</evidence>
<dbReference type="PATRIC" id="fig|1441730.3.peg.3750"/>
<dbReference type="Pfam" id="PF26090">
    <property type="entry name" value="SH3_HelY"/>
    <property type="match status" value="1"/>
</dbReference>
<proteinExistence type="inferred from homology"/>
<dbReference type="InterPro" id="IPR011545">
    <property type="entry name" value="DEAD/DEAH_box_helicase_dom"/>
</dbReference>
<keyword evidence="4 10" id="KW-0347">Helicase</keyword>
<dbReference type="AlphaFoldDB" id="A0A0V9UH94"/>
<dbReference type="GO" id="GO:0004386">
    <property type="term" value="F:helicase activity"/>
    <property type="evidence" value="ECO:0007669"/>
    <property type="project" value="UniProtKB-KW"/>
</dbReference>
<feature type="region of interest" description="Disordered" evidence="7">
    <location>
        <begin position="1"/>
        <end position="21"/>
    </location>
</feature>
<dbReference type="Gene3D" id="1.10.3380.30">
    <property type="match status" value="1"/>
</dbReference>
<feature type="region of interest" description="Disordered" evidence="7">
    <location>
        <begin position="635"/>
        <end position="671"/>
    </location>
</feature>
<dbReference type="InterPro" id="IPR058621">
    <property type="entry name" value="SH3_HelY"/>
</dbReference>
<keyword evidence="5" id="KW-0067">ATP-binding</keyword>
<evidence type="ECO:0000256" key="4">
    <source>
        <dbReference type="ARBA" id="ARBA00022806"/>
    </source>
</evidence>
<dbReference type="Pfam" id="PF00270">
    <property type="entry name" value="DEAD"/>
    <property type="match status" value="1"/>
</dbReference>
<name>A0A0V9UH94_9NOCA</name>
<dbReference type="PROSITE" id="PS51192">
    <property type="entry name" value="HELICASE_ATP_BIND_1"/>
    <property type="match status" value="1"/>
</dbReference>
<keyword evidence="2" id="KW-0547">Nucleotide-binding</keyword>
<dbReference type="InterPro" id="IPR012961">
    <property type="entry name" value="Ski2/MTR4_C"/>
</dbReference>
<dbReference type="Gene3D" id="3.40.50.300">
    <property type="entry name" value="P-loop containing nucleotide triphosphate hydrolases"/>
    <property type="match status" value="2"/>
</dbReference>
<dbReference type="SMART" id="SM01142">
    <property type="entry name" value="DSHCT"/>
    <property type="match status" value="1"/>
</dbReference>
<evidence type="ECO:0000256" key="3">
    <source>
        <dbReference type="ARBA" id="ARBA00022801"/>
    </source>
</evidence>
<dbReference type="SUPFAM" id="SSF52540">
    <property type="entry name" value="P-loop containing nucleoside triphosphate hydrolases"/>
    <property type="match status" value="1"/>
</dbReference>
<protein>
    <recommendedName>
        <fullName evidence="6">Probable helicase HelY</fullName>
    </recommendedName>
</protein>
<dbReference type="RefSeq" id="WP_060653065.1">
    <property type="nucleotide sequence ID" value="NZ_AZXY01000009.1"/>
</dbReference>
<dbReference type="PANTHER" id="PTHR12131:SF1">
    <property type="entry name" value="ATP-DEPENDENT RNA HELICASE SUPV3L1, MITOCHONDRIAL-RELATED"/>
    <property type="match status" value="1"/>
</dbReference>
<dbReference type="CDD" id="cd18795">
    <property type="entry name" value="SF2_C_Ski2"/>
    <property type="match status" value="1"/>
</dbReference>
<dbReference type="GO" id="GO:0070478">
    <property type="term" value="P:nuclear-transcribed mRNA catabolic process, 3'-5' exonucleolytic nonsense-mediated decay"/>
    <property type="evidence" value="ECO:0007669"/>
    <property type="project" value="TreeGrafter"/>
</dbReference>
<dbReference type="InterPro" id="IPR014001">
    <property type="entry name" value="Helicase_ATP-bd"/>
</dbReference>
<accession>A0A0V9UH94</accession>
<dbReference type="EMBL" id="AZXY01000009">
    <property type="protein sequence ID" value="KSZ57376.1"/>
    <property type="molecule type" value="Genomic_DNA"/>
</dbReference>
<evidence type="ECO:0000259" key="8">
    <source>
        <dbReference type="PROSITE" id="PS51192"/>
    </source>
</evidence>
<comment type="similarity">
    <text evidence="1">Belongs to the helicase family. SKI2 subfamily.</text>
</comment>
<evidence type="ECO:0000256" key="1">
    <source>
        <dbReference type="ARBA" id="ARBA00010140"/>
    </source>
</evidence>
<dbReference type="GO" id="GO:0016787">
    <property type="term" value="F:hydrolase activity"/>
    <property type="evidence" value="ECO:0007669"/>
    <property type="project" value="UniProtKB-KW"/>
</dbReference>
<dbReference type="PROSITE" id="PS51194">
    <property type="entry name" value="HELICASE_CTER"/>
    <property type="match status" value="1"/>
</dbReference>
<evidence type="ECO:0000259" key="9">
    <source>
        <dbReference type="PROSITE" id="PS51194"/>
    </source>
</evidence>
<dbReference type="GO" id="GO:0005524">
    <property type="term" value="F:ATP binding"/>
    <property type="evidence" value="ECO:0007669"/>
    <property type="project" value="UniProtKB-KW"/>
</dbReference>
<dbReference type="PANTHER" id="PTHR12131">
    <property type="entry name" value="ATP-DEPENDENT RNA AND DNA HELICASE"/>
    <property type="match status" value="1"/>
</dbReference>
<gene>
    <name evidence="10" type="ORF">Z045_17990</name>
</gene>
<dbReference type="Pfam" id="PF08148">
    <property type="entry name" value="DSHCT"/>
    <property type="match status" value="1"/>
</dbReference>
<sequence>MTGDPTPGPAGDDETGTAPLVPTPQLAEFATGLGFPLDPFQIEACCALEGGHSVLVCAPTGAGKTVVGEFAVYLALQGGSKCFYTTPIKALSNQKYADLCARHGRDSVGLLTGDQSINSDAPVVVMTTEVLRNMIYASSTALIGLTHVVMDEVHFLADRFRGAVWEEVILHLPEDVRLASLSATVSNAEEFGDWMTTVRGDTTVVVDEVRPIPLHQHMMLGSRIYDLFDRRADTDTAPTRRRRDIVVNPELASAVRQRQSLSGMDRWGERGPRFRPPPRPEVIVRLDRDGLLPAITFVFSRAGCDAAVQQCLRSGLHLTDETEAAEIRRIVDQHTRDLPRGDLEVLGYASWRTALERGIAAHHAGMLPAFRHTVEELFVRGLVRAVFATETLALGINMPARTVVLEKLVKFNGDTHAELTPGEYTQLTGRAGRRGIDVEGHAVVLWQPGIEPASVAGLASTRTFPLRSSFRPSYNMAVNLIDAVGVERSRALLEMSFAQFQADKSVVGLKRGIDRNEATLEQLRDQLGGEGSEILDYLRLRAELTDAERAHERRGKQDRRAAAVASLVTLRRGDIIAVPAGKHTGLAVVVLPDTDAGDPRPQVVTADAWSGRLSAGDFPTPATVLGTLRLPRHVDHRTGRGRRDIASALRSKGLVPPRRPKRSKSKGDTRKIDALRRELKHHPARKHPDLDSLARAGERYHRLLRETQQQRRKAAAATDSLARTFERIVALLTERGYLTEGNDPATTEAGERLARIYTESDLLVAECVRRRAWAGLSAAELAAVASAVIYESRTDEPVTVVGPTGPIRHALAETTRICDGLRADEIRHRLPPTREPDLGFVTAAYTWASTASLTEALVAAEAAGKELSPGDFVRWCRQLIDLLDQIRTCADDPELARTAGKAVGAVRRGVVAVDPTAE</sequence>
<dbReference type="GO" id="GO:0055087">
    <property type="term" value="C:Ski complex"/>
    <property type="evidence" value="ECO:0007669"/>
    <property type="project" value="TreeGrafter"/>
</dbReference>
<dbReference type="Pfam" id="PF00271">
    <property type="entry name" value="Helicase_C"/>
    <property type="match status" value="1"/>
</dbReference>
<dbReference type="Proteomes" id="UP000053060">
    <property type="component" value="Unassembled WGS sequence"/>
</dbReference>
<feature type="domain" description="Helicase ATP-binding" evidence="8">
    <location>
        <begin position="45"/>
        <end position="203"/>
    </location>
</feature>
<dbReference type="GO" id="GO:0003676">
    <property type="term" value="F:nucleic acid binding"/>
    <property type="evidence" value="ECO:0007669"/>
    <property type="project" value="InterPro"/>
</dbReference>
<keyword evidence="3" id="KW-0378">Hydrolase</keyword>
<reference evidence="11" key="1">
    <citation type="submission" date="2015-01" db="EMBL/GenBank/DDBJ databases">
        <title>Draft genome sequence of Rhodococcus pyridinivorans strain KG-16, a hydrocarbon-degrading bacterium.</title>
        <authorList>
            <person name="Aggarwal R.K."/>
            <person name="Dawar C."/>
        </authorList>
    </citation>
    <scope>NUCLEOTIDE SEQUENCE [LARGE SCALE GENOMIC DNA]</scope>
    <source>
        <strain evidence="11">KG-16</strain>
    </source>
</reference>
<dbReference type="SMART" id="SM00490">
    <property type="entry name" value="HELICc"/>
    <property type="match status" value="1"/>
</dbReference>
<evidence type="ECO:0000256" key="7">
    <source>
        <dbReference type="SAM" id="MobiDB-lite"/>
    </source>
</evidence>
<evidence type="ECO:0000313" key="10">
    <source>
        <dbReference type="EMBL" id="KSZ57376.1"/>
    </source>
</evidence>
<evidence type="ECO:0000256" key="5">
    <source>
        <dbReference type="ARBA" id="ARBA00022840"/>
    </source>
</evidence>
<dbReference type="InterPro" id="IPR050699">
    <property type="entry name" value="RNA-DNA_Helicase"/>
</dbReference>